<evidence type="ECO:0000313" key="2">
    <source>
        <dbReference type="EMBL" id="XBH21268.1"/>
    </source>
</evidence>
<dbReference type="InterPro" id="IPR007922">
    <property type="entry name" value="DciA-like"/>
</dbReference>
<accession>A0AAU7DWE1</accession>
<organism evidence="2">
    <name type="scientific">Jonesiaceae bacterium BS-20</name>
    <dbReference type="NCBI Taxonomy" id="3120821"/>
    <lineage>
        <taxon>Bacteria</taxon>
        <taxon>Bacillati</taxon>
        <taxon>Actinomycetota</taxon>
        <taxon>Actinomycetes</taxon>
        <taxon>Micrococcales</taxon>
        <taxon>Jonesiaceae</taxon>
    </lineage>
</organism>
<dbReference type="PANTHER" id="PTHR36456">
    <property type="entry name" value="UPF0232 PROTEIN SCO3875"/>
    <property type="match status" value="1"/>
</dbReference>
<sequence>MSNSPGKRDPRVDQNQSPTEQLDPEEVAARVGAGEPVAVVLGLKPPSLVAKEALNRERAAARAKGLYPGKVQHRSYIEPQRSGSRKDARDPRLLGDALGKLLVQRGWNQDVAVGGVIGRWPEIAGPEISQHCTAESFENSVLTVRAATTAWATQLRFLSPELIAAVAKQVGPDVVKEIKILAPDAPKFSRGKYSVKGRGPRDTWG</sequence>
<proteinExistence type="predicted"/>
<feature type="compositionally biased region" description="Basic and acidic residues" evidence="1">
    <location>
        <begin position="1"/>
        <end position="12"/>
    </location>
</feature>
<dbReference type="EMBL" id="CP146203">
    <property type="protein sequence ID" value="XBH21268.1"/>
    <property type="molecule type" value="Genomic_DNA"/>
</dbReference>
<reference evidence="2" key="1">
    <citation type="submission" date="2024-02" db="EMBL/GenBank/DDBJ databases">
        <title>Tomenella chthoni gen. nov. sp. nov., a member of the family Jonesiaceae isolated from bat guano.</title>
        <authorList>
            <person name="Miller S.L."/>
            <person name="King J."/>
            <person name="Sankaranarayanan K."/>
            <person name="Lawson P.A."/>
        </authorList>
    </citation>
    <scope>NUCLEOTIDE SEQUENCE</scope>
    <source>
        <strain evidence="2">BS-20</strain>
    </source>
</reference>
<dbReference type="AlphaFoldDB" id="A0AAU7DWE1"/>
<feature type="region of interest" description="Disordered" evidence="1">
    <location>
        <begin position="1"/>
        <end position="29"/>
    </location>
</feature>
<evidence type="ECO:0000256" key="1">
    <source>
        <dbReference type="SAM" id="MobiDB-lite"/>
    </source>
</evidence>
<gene>
    <name evidence="2" type="ORF">V5R04_13790</name>
</gene>
<protein>
    <submittedName>
        <fullName evidence="2">DciA family protein</fullName>
    </submittedName>
</protein>
<dbReference type="Pfam" id="PF05258">
    <property type="entry name" value="DciA"/>
    <property type="match status" value="1"/>
</dbReference>
<name>A0AAU7DWE1_9MICO</name>
<dbReference type="PANTHER" id="PTHR36456:SF1">
    <property type="entry name" value="UPF0232 PROTEIN SCO3875"/>
    <property type="match status" value="1"/>
</dbReference>